<dbReference type="Proteomes" id="UP000199482">
    <property type="component" value="Chromosome I"/>
</dbReference>
<proteinExistence type="predicted"/>
<keyword evidence="5" id="KW-1185">Reference proteome</keyword>
<dbReference type="EMBL" id="LT629755">
    <property type="protein sequence ID" value="SDT35872.1"/>
    <property type="molecule type" value="Genomic_DNA"/>
</dbReference>
<protein>
    <submittedName>
        <fullName evidence="3">Uncharacterized protein</fullName>
    </submittedName>
</protein>
<sequence>MRVAVAVRPRPLLRAALVGSGLAAAWVVVSLVGSPASASAEERPDGLLGTVGSVVGVVDGTLDAVVDEVVDEVVEPVVGAVSPSAVEAVEVFAPEPARPIVDAVPVMVDETTDAANGTIDVVDVVVADAVSGVGSTVGDLAGSAPVGGIVHAVDRVVGSAPVVGPVLGDDTLGGLLGPVADLADDTLDVVVGELPTLPADGVLPSLPEPGIGPEASAPLPGDGAVSAVADDTPSAIVVAPVDAWTLQAHDPAPPGAPAPLGAIAPTSSSPAHGSPLGSGTPPGGSASAGSGSGLGSGADATLAAHALDARASLVLGSVDDALPSSPVFETDTTPD</sequence>
<dbReference type="STRING" id="589382.SAMN04489721_3287"/>
<feature type="region of interest" description="Disordered" evidence="1">
    <location>
        <begin position="316"/>
        <end position="335"/>
    </location>
</feature>
<reference evidence="2" key="3">
    <citation type="submission" date="2022-06" db="EMBL/GenBank/DDBJ databases">
        <title>Genomic Encyclopedia of Type Strains, Phase III (KMG-III): the genomes of soil and plant-associated and newly described type strains.</title>
        <authorList>
            <person name="Whitman W."/>
        </authorList>
    </citation>
    <scope>NUCLEOTIDE SEQUENCE</scope>
    <source>
        <strain evidence="2">CPCC 202695</strain>
    </source>
</reference>
<dbReference type="Proteomes" id="UP000893823">
    <property type="component" value="Unassembled WGS sequence"/>
</dbReference>
<feature type="region of interest" description="Disordered" evidence="1">
    <location>
        <begin position="201"/>
        <end position="224"/>
    </location>
</feature>
<reference evidence="3" key="1">
    <citation type="submission" date="2016-10" db="EMBL/GenBank/DDBJ databases">
        <authorList>
            <person name="de Groot N.N."/>
        </authorList>
    </citation>
    <scope>NUCLEOTIDE SEQUENCE [LARGE SCALE GENOMIC DNA]</scope>
    <source>
        <strain evidence="3">CPCC 202695</strain>
    </source>
</reference>
<evidence type="ECO:0000313" key="3">
    <source>
        <dbReference type="EMBL" id="SDT35872.1"/>
    </source>
</evidence>
<evidence type="ECO:0000313" key="4">
    <source>
        <dbReference type="Proteomes" id="UP000199482"/>
    </source>
</evidence>
<gene>
    <name evidence="2" type="ORF">BCL57_001362</name>
    <name evidence="3" type="ORF">SAMN04489721_3287</name>
</gene>
<accession>A0A1H1ZR47</accession>
<dbReference type="EMBL" id="SODL02000002">
    <property type="protein sequence ID" value="MCP2367208.1"/>
    <property type="molecule type" value="Genomic_DNA"/>
</dbReference>
<evidence type="ECO:0000313" key="5">
    <source>
        <dbReference type="Proteomes" id="UP000893823"/>
    </source>
</evidence>
<evidence type="ECO:0000256" key="1">
    <source>
        <dbReference type="SAM" id="MobiDB-lite"/>
    </source>
</evidence>
<dbReference type="RefSeq" id="WP_157675016.1">
    <property type="nucleotide sequence ID" value="NZ_JBHSOY010000003.1"/>
</dbReference>
<feature type="region of interest" description="Disordered" evidence="1">
    <location>
        <begin position="248"/>
        <end position="298"/>
    </location>
</feature>
<feature type="compositionally biased region" description="Low complexity" evidence="1">
    <location>
        <begin position="273"/>
        <end position="289"/>
    </location>
</feature>
<dbReference type="AlphaFoldDB" id="A0A1H1ZR47"/>
<evidence type="ECO:0000313" key="2">
    <source>
        <dbReference type="EMBL" id="MCP2367208.1"/>
    </source>
</evidence>
<name>A0A1H1ZR47_9MICO</name>
<reference evidence="4" key="2">
    <citation type="submission" date="2016-10" db="EMBL/GenBank/DDBJ databases">
        <authorList>
            <person name="Varghese N."/>
            <person name="Submissions S."/>
        </authorList>
    </citation>
    <scope>NUCLEOTIDE SEQUENCE [LARGE SCALE GENOMIC DNA]</scope>
    <source>
        <strain evidence="4">CPCC 202695</strain>
    </source>
</reference>
<organism evidence="3 4">
    <name type="scientific">Agromyces flavus</name>
    <dbReference type="NCBI Taxonomy" id="589382"/>
    <lineage>
        <taxon>Bacteria</taxon>
        <taxon>Bacillati</taxon>
        <taxon>Actinomycetota</taxon>
        <taxon>Actinomycetes</taxon>
        <taxon>Micrococcales</taxon>
        <taxon>Microbacteriaceae</taxon>
        <taxon>Agromyces</taxon>
    </lineage>
</organism>